<dbReference type="Ensembl" id="ENSTNIT00000003910.1">
    <property type="protein sequence ID" value="ENSTNIP00000000733.1"/>
    <property type="gene ID" value="ENSTNIG00000000976.1"/>
</dbReference>
<evidence type="ECO:0000256" key="5">
    <source>
        <dbReference type="ARBA" id="ARBA00022833"/>
    </source>
</evidence>
<feature type="domain" description="C2H2-type" evidence="10">
    <location>
        <begin position="30"/>
        <end position="57"/>
    </location>
</feature>
<keyword evidence="3" id="KW-0677">Repeat</keyword>
<proteinExistence type="predicted"/>
<dbReference type="AlphaFoldDB" id="H3BXM0"/>
<feature type="domain" description="C2H2-type" evidence="10">
    <location>
        <begin position="88"/>
        <end position="110"/>
    </location>
</feature>
<keyword evidence="5" id="KW-0862">Zinc</keyword>
<reference evidence="11" key="2">
    <citation type="submission" date="2025-08" db="UniProtKB">
        <authorList>
            <consortium name="Ensembl"/>
        </authorList>
    </citation>
    <scope>IDENTIFICATION</scope>
</reference>
<dbReference type="SMART" id="SM00355">
    <property type="entry name" value="ZnF_C2H2"/>
    <property type="match status" value="4"/>
</dbReference>
<dbReference type="Gene3D" id="3.30.160.60">
    <property type="entry name" value="Classic Zinc Finger"/>
    <property type="match status" value="3"/>
</dbReference>
<reference evidence="11" key="3">
    <citation type="submission" date="2025-09" db="UniProtKB">
        <authorList>
            <consortium name="Ensembl"/>
        </authorList>
    </citation>
    <scope>IDENTIFICATION</scope>
</reference>
<evidence type="ECO:0000256" key="7">
    <source>
        <dbReference type="ARBA" id="ARBA00023163"/>
    </source>
</evidence>
<keyword evidence="8" id="KW-0539">Nucleus</keyword>
<dbReference type="GO" id="GO:0008270">
    <property type="term" value="F:zinc ion binding"/>
    <property type="evidence" value="ECO:0007669"/>
    <property type="project" value="UniProtKB-KW"/>
</dbReference>
<dbReference type="PROSITE" id="PS00028">
    <property type="entry name" value="ZINC_FINGER_C2H2_1"/>
    <property type="match status" value="2"/>
</dbReference>
<evidence type="ECO:0000256" key="9">
    <source>
        <dbReference type="PROSITE-ProRule" id="PRU00042"/>
    </source>
</evidence>
<organism evidence="11 12">
    <name type="scientific">Tetraodon nigroviridis</name>
    <name type="common">Spotted green pufferfish</name>
    <name type="synonym">Chelonodon nigroviridis</name>
    <dbReference type="NCBI Taxonomy" id="99883"/>
    <lineage>
        <taxon>Eukaryota</taxon>
        <taxon>Metazoa</taxon>
        <taxon>Chordata</taxon>
        <taxon>Craniata</taxon>
        <taxon>Vertebrata</taxon>
        <taxon>Euteleostomi</taxon>
        <taxon>Actinopterygii</taxon>
        <taxon>Neopterygii</taxon>
        <taxon>Teleostei</taxon>
        <taxon>Neoteleostei</taxon>
        <taxon>Acanthomorphata</taxon>
        <taxon>Eupercaria</taxon>
        <taxon>Tetraodontiformes</taxon>
        <taxon>Tetradontoidea</taxon>
        <taxon>Tetraodontidae</taxon>
        <taxon>Tetraodon</taxon>
    </lineage>
</organism>
<dbReference type="PROSITE" id="PS50157">
    <property type="entry name" value="ZINC_FINGER_C2H2_2"/>
    <property type="match status" value="4"/>
</dbReference>
<keyword evidence="2" id="KW-0479">Metal-binding</keyword>
<evidence type="ECO:0000256" key="8">
    <source>
        <dbReference type="ARBA" id="ARBA00023242"/>
    </source>
</evidence>
<evidence type="ECO:0000256" key="4">
    <source>
        <dbReference type="ARBA" id="ARBA00022771"/>
    </source>
</evidence>
<evidence type="ECO:0000256" key="2">
    <source>
        <dbReference type="ARBA" id="ARBA00022723"/>
    </source>
</evidence>
<dbReference type="Proteomes" id="UP000007303">
    <property type="component" value="Unassembled WGS sequence"/>
</dbReference>
<dbReference type="InterPro" id="IPR013087">
    <property type="entry name" value="Znf_C2H2_type"/>
</dbReference>
<dbReference type="SUPFAM" id="SSF57667">
    <property type="entry name" value="beta-beta-alpha zinc fingers"/>
    <property type="match status" value="3"/>
</dbReference>
<keyword evidence="7" id="KW-0804">Transcription</keyword>
<feature type="domain" description="C2H2-type" evidence="10">
    <location>
        <begin position="1"/>
        <end position="29"/>
    </location>
</feature>
<dbReference type="InterPro" id="IPR036236">
    <property type="entry name" value="Znf_C2H2_sf"/>
</dbReference>
<keyword evidence="6" id="KW-0805">Transcription regulation</keyword>
<evidence type="ECO:0000256" key="1">
    <source>
        <dbReference type="ARBA" id="ARBA00004123"/>
    </source>
</evidence>
<evidence type="ECO:0000313" key="11">
    <source>
        <dbReference type="Ensembl" id="ENSTNIP00000000733.1"/>
    </source>
</evidence>
<dbReference type="InterPro" id="IPR050636">
    <property type="entry name" value="C2H2-ZF_domain-containing"/>
</dbReference>
<protein>
    <recommendedName>
        <fullName evidence="10">C2H2-type domain-containing protein</fullName>
    </recommendedName>
</protein>
<name>H3BXM0_TETNG</name>
<evidence type="ECO:0000256" key="6">
    <source>
        <dbReference type="ARBA" id="ARBA00023015"/>
    </source>
</evidence>
<keyword evidence="4 9" id="KW-0863">Zinc-finger</keyword>
<dbReference type="InParanoid" id="H3BXM0"/>
<keyword evidence="12" id="KW-1185">Reference proteome</keyword>
<evidence type="ECO:0000256" key="3">
    <source>
        <dbReference type="ARBA" id="ARBA00022737"/>
    </source>
</evidence>
<sequence length="110" mass="12263">YACQECGRGFAYASDLLHHQDLKHTLPKPHRCRLCGQEFSLRSSLQLHQCARGSAHPYACAPCGRGFSQKQALLHHQQAGCSKPPSEFPCPSCAEVFSLHSQLKEHVELH</sequence>
<feature type="domain" description="C2H2-type" evidence="10">
    <location>
        <begin position="58"/>
        <end position="85"/>
    </location>
</feature>
<evidence type="ECO:0000313" key="12">
    <source>
        <dbReference type="Proteomes" id="UP000007303"/>
    </source>
</evidence>
<dbReference type="GO" id="GO:0005634">
    <property type="term" value="C:nucleus"/>
    <property type="evidence" value="ECO:0007669"/>
    <property type="project" value="UniProtKB-SubCell"/>
</dbReference>
<reference evidence="12" key="1">
    <citation type="journal article" date="2004" name="Nature">
        <title>Genome duplication in the teleost fish Tetraodon nigroviridis reveals the early vertebrate proto-karyotype.</title>
        <authorList>
            <person name="Jaillon O."/>
            <person name="Aury J.-M."/>
            <person name="Brunet F."/>
            <person name="Petit J.-L."/>
            <person name="Stange-Thomann N."/>
            <person name="Mauceli E."/>
            <person name="Bouneau L."/>
            <person name="Fischer C."/>
            <person name="Ozouf-Costaz C."/>
            <person name="Bernot A."/>
            <person name="Nicaud S."/>
            <person name="Jaffe D."/>
            <person name="Fisher S."/>
            <person name="Lutfalla G."/>
            <person name="Dossat C."/>
            <person name="Segurens B."/>
            <person name="Dasilva C."/>
            <person name="Salanoubat M."/>
            <person name="Levy M."/>
            <person name="Boudet N."/>
            <person name="Castellano S."/>
            <person name="Anthouard V."/>
            <person name="Jubin C."/>
            <person name="Castelli V."/>
            <person name="Katinka M."/>
            <person name="Vacherie B."/>
            <person name="Biemont C."/>
            <person name="Skalli Z."/>
            <person name="Cattolico L."/>
            <person name="Poulain J."/>
            <person name="De Berardinis V."/>
            <person name="Cruaud C."/>
            <person name="Duprat S."/>
            <person name="Brottier P."/>
            <person name="Coutanceau J.-P."/>
            <person name="Gouzy J."/>
            <person name="Parra G."/>
            <person name="Lardier G."/>
            <person name="Chapple C."/>
            <person name="McKernan K.J."/>
            <person name="McEwan P."/>
            <person name="Bosak S."/>
            <person name="Kellis M."/>
            <person name="Volff J.-N."/>
            <person name="Guigo R."/>
            <person name="Zody M.C."/>
            <person name="Mesirov J."/>
            <person name="Lindblad-Toh K."/>
            <person name="Birren B."/>
            <person name="Nusbaum C."/>
            <person name="Kahn D."/>
            <person name="Robinson-Rechavi M."/>
            <person name="Laudet V."/>
            <person name="Schachter V."/>
            <person name="Quetier F."/>
            <person name="Saurin W."/>
            <person name="Scarpelli C."/>
            <person name="Wincker P."/>
            <person name="Lander E.S."/>
            <person name="Weissenbach J."/>
            <person name="Roest Crollius H."/>
        </authorList>
    </citation>
    <scope>NUCLEOTIDE SEQUENCE [LARGE SCALE GENOMIC DNA]</scope>
</reference>
<dbReference type="FunFam" id="3.30.160.60:FF:000100">
    <property type="entry name" value="Zinc finger 45-like"/>
    <property type="match status" value="1"/>
</dbReference>
<evidence type="ECO:0000259" key="10">
    <source>
        <dbReference type="PROSITE" id="PS50157"/>
    </source>
</evidence>
<dbReference type="PANTHER" id="PTHR47772:SF10">
    <property type="entry name" value="ZINC FINGER PROTEIN 358"/>
    <property type="match status" value="1"/>
</dbReference>
<comment type="subcellular location">
    <subcellularLocation>
        <location evidence="1">Nucleus</location>
    </subcellularLocation>
</comment>
<dbReference type="HOGENOM" id="CLU_002678_42_11_1"/>
<dbReference type="PANTHER" id="PTHR47772">
    <property type="entry name" value="ZINC FINGER PROTEIN 200"/>
    <property type="match status" value="1"/>
</dbReference>
<accession>H3BXM0</accession>
<dbReference type="Pfam" id="PF00096">
    <property type="entry name" value="zf-C2H2"/>
    <property type="match status" value="3"/>
</dbReference>